<keyword evidence="2" id="KW-1185">Reference proteome</keyword>
<gene>
    <name evidence="1" type="ORF">GQ602_005566</name>
</gene>
<protein>
    <submittedName>
        <fullName evidence="1">Uncharacterized protein</fullName>
    </submittedName>
</protein>
<organism evidence="1 2">
    <name type="scientific">Ophiocordyceps camponoti-floridani</name>
    <dbReference type="NCBI Taxonomy" id="2030778"/>
    <lineage>
        <taxon>Eukaryota</taxon>
        <taxon>Fungi</taxon>
        <taxon>Dikarya</taxon>
        <taxon>Ascomycota</taxon>
        <taxon>Pezizomycotina</taxon>
        <taxon>Sordariomycetes</taxon>
        <taxon>Hypocreomycetidae</taxon>
        <taxon>Hypocreales</taxon>
        <taxon>Ophiocordycipitaceae</taxon>
        <taxon>Ophiocordyceps</taxon>
    </lineage>
</organism>
<evidence type="ECO:0000313" key="2">
    <source>
        <dbReference type="Proteomes" id="UP000562929"/>
    </source>
</evidence>
<reference evidence="1 2" key="1">
    <citation type="journal article" date="2020" name="G3 (Bethesda)">
        <title>Genetic Underpinnings of Host Manipulation by Ophiocordyceps as Revealed by Comparative Transcriptomics.</title>
        <authorList>
            <person name="Will I."/>
            <person name="Das B."/>
            <person name="Trinh T."/>
            <person name="Brachmann A."/>
            <person name="Ohm R.A."/>
            <person name="de Bekker C."/>
        </authorList>
    </citation>
    <scope>NUCLEOTIDE SEQUENCE [LARGE SCALE GENOMIC DNA]</scope>
    <source>
        <strain evidence="1 2">EC05</strain>
    </source>
</reference>
<dbReference type="Proteomes" id="UP000562929">
    <property type="component" value="Unassembled WGS sequence"/>
</dbReference>
<dbReference type="AlphaFoldDB" id="A0A8H4Q3K0"/>
<name>A0A8H4Q3K0_9HYPO</name>
<comment type="caution">
    <text evidence="1">The sequence shown here is derived from an EMBL/GenBank/DDBJ whole genome shotgun (WGS) entry which is preliminary data.</text>
</comment>
<sequence length="107" mass="11782">MTNTPTGEQSPALFVGTTFLEWPEPLRGRDRRSSPQHQVEAYLHQQHPPARARSPGADLYGVALDGDVNQHHRLRQLRARLVDGCHQVLGGAALHDDGVGCSAKRQD</sequence>
<dbReference type="EMBL" id="JAACLJ010000006">
    <property type="protein sequence ID" value="KAF4584193.1"/>
    <property type="molecule type" value="Genomic_DNA"/>
</dbReference>
<accession>A0A8H4Q3K0</accession>
<proteinExistence type="predicted"/>
<evidence type="ECO:0000313" key="1">
    <source>
        <dbReference type="EMBL" id="KAF4584193.1"/>
    </source>
</evidence>